<keyword evidence="2" id="KW-1185">Reference proteome</keyword>
<dbReference type="InterPro" id="IPR023198">
    <property type="entry name" value="PGP-like_dom2"/>
</dbReference>
<dbReference type="InterPro" id="IPR023214">
    <property type="entry name" value="HAD_sf"/>
</dbReference>
<dbReference type="EMBL" id="SDMR01000017">
    <property type="protein sequence ID" value="TBT93174.1"/>
    <property type="molecule type" value="Genomic_DNA"/>
</dbReference>
<proteinExistence type="predicted"/>
<protein>
    <submittedName>
        <fullName evidence="1">HAD family phosphatase</fullName>
    </submittedName>
</protein>
<dbReference type="SFLD" id="SFLDS00003">
    <property type="entry name" value="Haloacid_Dehalogenase"/>
    <property type="match status" value="1"/>
</dbReference>
<name>A0A4Q9KIE0_PROTD</name>
<dbReference type="Pfam" id="PF13419">
    <property type="entry name" value="HAD_2"/>
    <property type="match status" value="1"/>
</dbReference>
<dbReference type="OrthoDB" id="9797743at2"/>
<dbReference type="PRINTS" id="PR00413">
    <property type="entry name" value="HADHALOGNASE"/>
</dbReference>
<organism evidence="1 2">
    <name type="scientific">Propioniciclava tarda</name>
    <dbReference type="NCBI Taxonomy" id="433330"/>
    <lineage>
        <taxon>Bacteria</taxon>
        <taxon>Bacillati</taxon>
        <taxon>Actinomycetota</taxon>
        <taxon>Actinomycetes</taxon>
        <taxon>Propionibacteriales</taxon>
        <taxon>Propionibacteriaceae</taxon>
        <taxon>Propioniciclava</taxon>
    </lineage>
</organism>
<accession>A0A4Q9KIE0</accession>
<dbReference type="PANTHER" id="PTHR18901:SF38">
    <property type="entry name" value="PSEUDOURIDINE-5'-PHOSPHATASE"/>
    <property type="match status" value="1"/>
</dbReference>
<dbReference type="PANTHER" id="PTHR18901">
    <property type="entry name" value="2-DEOXYGLUCOSE-6-PHOSPHATE PHOSPHATASE 2"/>
    <property type="match status" value="1"/>
</dbReference>
<dbReference type="AlphaFoldDB" id="A0A4Q9KIE0"/>
<dbReference type="Gene3D" id="3.40.50.1000">
    <property type="entry name" value="HAD superfamily/HAD-like"/>
    <property type="match status" value="1"/>
</dbReference>
<sequence>MAGGPRRRRAGRLPLGWLLRLRGVHLAGLRDPDRPDRQAPAAVDGGGLVRRPAAVLWDFDGTLVDSEGVWKVMEGGFAARHGFDLPADYSERTIGGTMRDTAIILKDLTGTPASLDEIAAEITDGVVRTLARPPFRWCAGAEHLVRELAAEAVPQAIVTTSRRAFIDPMLSLLPAGLFDTVVTFEDTDRHKPDPASYLLACQRLGLAATDCLVVEDSEPGMASGLAAGCQVLGVPSGPQPPPADRLTVLGTLAGLTVADLRGLCRGDA</sequence>
<dbReference type="Proteomes" id="UP000291933">
    <property type="component" value="Unassembled WGS sequence"/>
</dbReference>
<reference evidence="1 2" key="1">
    <citation type="submission" date="2019-01" db="EMBL/GenBank/DDBJ databases">
        <title>Lactibacter flavus gen. nov., sp. nov., a novel bacterium of the family Propionibacteriaceae isolated from raw milk and dairy products.</title>
        <authorList>
            <person name="Huptas C."/>
            <person name="Wenning M."/>
            <person name="Breitenwieser F."/>
            <person name="Doll E."/>
            <person name="Von Neubeck M."/>
            <person name="Busse H.-J."/>
            <person name="Scherer S."/>
        </authorList>
    </citation>
    <scope>NUCLEOTIDE SEQUENCE [LARGE SCALE GENOMIC DNA]</scope>
    <source>
        <strain evidence="1 2">DSM 22130</strain>
    </source>
</reference>
<dbReference type="Gene3D" id="1.10.150.240">
    <property type="entry name" value="Putative phosphatase, domain 2"/>
    <property type="match status" value="1"/>
</dbReference>
<evidence type="ECO:0000313" key="2">
    <source>
        <dbReference type="Proteomes" id="UP000291933"/>
    </source>
</evidence>
<dbReference type="InterPro" id="IPR041492">
    <property type="entry name" value="HAD_2"/>
</dbReference>
<dbReference type="SFLD" id="SFLDG01129">
    <property type="entry name" value="C1.5:_HAD__Beta-PGM__Phosphata"/>
    <property type="match status" value="1"/>
</dbReference>
<dbReference type="InterPro" id="IPR036412">
    <property type="entry name" value="HAD-like_sf"/>
</dbReference>
<comment type="caution">
    <text evidence="1">The sequence shown here is derived from an EMBL/GenBank/DDBJ whole genome shotgun (WGS) entry which is preliminary data.</text>
</comment>
<evidence type="ECO:0000313" key="1">
    <source>
        <dbReference type="EMBL" id="TBT93174.1"/>
    </source>
</evidence>
<dbReference type="SUPFAM" id="SSF56784">
    <property type="entry name" value="HAD-like"/>
    <property type="match status" value="1"/>
</dbReference>
<dbReference type="InterPro" id="IPR006439">
    <property type="entry name" value="HAD-SF_hydro_IA"/>
</dbReference>
<dbReference type="NCBIfam" id="TIGR01509">
    <property type="entry name" value="HAD-SF-IA-v3"/>
    <property type="match status" value="1"/>
</dbReference>
<gene>
    <name evidence="1" type="ORF">ET996_12055</name>
</gene>
<dbReference type="CDD" id="cd07505">
    <property type="entry name" value="HAD_BPGM-like"/>
    <property type="match status" value="1"/>
</dbReference>